<name>A0A2W5WM61_9CAUL</name>
<feature type="domain" description="Fumarylacetoacetase N-terminal" evidence="2">
    <location>
        <begin position="1"/>
        <end position="74"/>
    </location>
</feature>
<reference evidence="3 4" key="1">
    <citation type="submission" date="2017-08" db="EMBL/GenBank/DDBJ databases">
        <title>Infants hospitalized years apart are colonized by the same room-sourced microbial strains.</title>
        <authorList>
            <person name="Brooks B."/>
            <person name="Olm M.R."/>
            <person name="Firek B.A."/>
            <person name="Baker R."/>
            <person name="Thomas B.C."/>
            <person name="Morowitz M.J."/>
            <person name="Banfield J.F."/>
        </authorList>
    </citation>
    <scope>NUCLEOTIDE SEQUENCE [LARGE SCALE GENOMIC DNA]</scope>
    <source>
        <strain evidence="3">S2_003_000_R2_4</strain>
    </source>
</reference>
<dbReference type="InterPro" id="IPR041072">
    <property type="entry name" value="FAA_hydro_N"/>
</dbReference>
<dbReference type="Gene3D" id="3.90.850.10">
    <property type="entry name" value="Fumarylacetoacetase-like, C-terminal domain"/>
    <property type="match status" value="1"/>
</dbReference>
<feature type="domain" description="Fumarylacetoacetase-like C-terminal" evidence="1">
    <location>
        <begin position="81"/>
        <end position="317"/>
    </location>
</feature>
<organism evidence="3 4">
    <name type="scientific">Caulobacter segnis</name>
    <dbReference type="NCBI Taxonomy" id="88688"/>
    <lineage>
        <taxon>Bacteria</taxon>
        <taxon>Pseudomonadati</taxon>
        <taxon>Pseudomonadota</taxon>
        <taxon>Alphaproteobacteria</taxon>
        <taxon>Caulobacterales</taxon>
        <taxon>Caulobacteraceae</taxon>
        <taxon>Caulobacter</taxon>
    </lineage>
</organism>
<sequence length="322" mass="34647">MRLATLDHAGPDGVLVVISQDGERYAPVPGHPTLLGALEQWASAESAIARVVERLAEGGGQALAGQKLAAPLPRTWQWLDASAYPSHRLLMERLFGVAAPAEGRPLMYQGLSHRFLSATEDAAFPSEDGGIDFEGEFGVITDFVPMGTRAEDASKHIRLIVQINDWSLRAIAPIEMKTGFGWIQAKPACSLAPYAISPDALGDDWRDGRVQLPLRVWWNGALFGAPEGGHMEYGFHELIAHAAATRDLCAGTLIGSGTVSNSNFREVGSSCIAERRGIELLDSEAITTPFMAFGDTLRMAAGREGQESPFGAIDQRVVRADI</sequence>
<comment type="caution">
    <text evidence="3">The sequence shown here is derived from an EMBL/GenBank/DDBJ whole genome shotgun (WGS) entry which is preliminary data.</text>
</comment>
<evidence type="ECO:0000313" key="3">
    <source>
        <dbReference type="EMBL" id="PZR35048.1"/>
    </source>
</evidence>
<dbReference type="Pfam" id="PF01557">
    <property type="entry name" value="FAA_hydrolase"/>
    <property type="match status" value="1"/>
</dbReference>
<evidence type="ECO:0000259" key="1">
    <source>
        <dbReference type="Pfam" id="PF01557"/>
    </source>
</evidence>
<dbReference type="InterPro" id="IPR036663">
    <property type="entry name" value="Fumarylacetoacetase_C_sf"/>
</dbReference>
<dbReference type="RefSeq" id="WP_304276447.1">
    <property type="nucleotide sequence ID" value="NZ_QFQZ01000019.1"/>
</dbReference>
<dbReference type="AlphaFoldDB" id="A0A2W5WM61"/>
<dbReference type="PANTHER" id="PTHR43211:SF1">
    <property type="entry name" value="BLL6422 PROTEIN"/>
    <property type="match status" value="1"/>
</dbReference>
<keyword evidence="3" id="KW-0378">Hydrolase</keyword>
<gene>
    <name evidence="3" type="ORF">DI526_08215</name>
</gene>
<dbReference type="EMBL" id="QFQZ01000019">
    <property type="protein sequence ID" value="PZR35048.1"/>
    <property type="molecule type" value="Genomic_DNA"/>
</dbReference>
<accession>A0A2W5WM61</accession>
<dbReference type="InterPro" id="IPR011234">
    <property type="entry name" value="Fumarylacetoacetase-like_C"/>
</dbReference>
<dbReference type="GO" id="GO:0016787">
    <property type="term" value="F:hydrolase activity"/>
    <property type="evidence" value="ECO:0007669"/>
    <property type="project" value="UniProtKB-KW"/>
</dbReference>
<dbReference type="PANTHER" id="PTHR43211">
    <property type="entry name" value="FUMARYLACETOACETATE HYDROLASE"/>
    <property type="match status" value="1"/>
</dbReference>
<protein>
    <submittedName>
        <fullName evidence="3">Fumarylacetoacetate hydrolase</fullName>
    </submittedName>
</protein>
<dbReference type="Proteomes" id="UP000249393">
    <property type="component" value="Unassembled WGS sequence"/>
</dbReference>
<dbReference type="Pfam" id="PF18288">
    <property type="entry name" value="FAA_hydro_N_2"/>
    <property type="match status" value="1"/>
</dbReference>
<proteinExistence type="predicted"/>
<evidence type="ECO:0000313" key="4">
    <source>
        <dbReference type="Proteomes" id="UP000249393"/>
    </source>
</evidence>
<dbReference type="SUPFAM" id="SSF56529">
    <property type="entry name" value="FAH"/>
    <property type="match status" value="1"/>
</dbReference>
<evidence type="ECO:0000259" key="2">
    <source>
        <dbReference type="Pfam" id="PF18288"/>
    </source>
</evidence>